<dbReference type="PANTHER" id="PTHR11010">
    <property type="entry name" value="PROTEASE S28 PRO-X CARBOXYPEPTIDASE-RELATED"/>
    <property type="match status" value="1"/>
</dbReference>
<keyword evidence="4" id="KW-0378">Hydrolase</keyword>
<dbReference type="SUPFAM" id="SSF53474">
    <property type="entry name" value="alpha/beta-Hydrolases"/>
    <property type="match status" value="1"/>
</dbReference>
<evidence type="ECO:0000256" key="2">
    <source>
        <dbReference type="ARBA" id="ARBA00022670"/>
    </source>
</evidence>
<organism evidence="6 7">
    <name type="scientific">Sinanodonta woodiana</name>
    <name type="common">Chinese pond mussel</name>
    <name type="synonym">Anodonta woodiana</name>
    <dbReference type="NCBI Taxonomy" id="1069815"/>
    <lineage>
        <taxon>Eukaryota</taxon>
        <taxon>Metazoa</taxon>
        <taxon>Spiralia</taxon>
        <taxon>Lophotrochozoa</taxon>
        <taxon>Mollusca</taxon>
        <taxon>Bivalvia</taxon>
        <taxon>Autobranchia</taxon>
        <taxon>Heteroconchia</taxon>
        <taxon>Palaeoheterodonta</taxon>
        <taxon>Unionida</taxon>
        <taxon>Unionoidea</taxon>
        <taxon>Unionidae</taxon>
        <taxon>Unioninae</taxon>
        <taxon>Sinanodonta</taxon>
    </lineage>
</organism>
<evidence type="ECO:0000256" key="1">
    <source>
        <dbReference type="ARBA" id="ARBA00011079"/>
    </source>
</evidence>
<evidence type="ECO:0008006" key="8">
    <source>
        <dbReference type="Google" id="ProtNLM"/>
    </source>
</evidence>
<reference evidence="6 7" key="1">
    <citation type="submission" date="2024-11" db="EMBL/GenBank/DDBJ databases">
        <title>Chromosome-level genome assembly of the freshwater bivalve Anodonta woodiana.</title>
        <authorList>
            <person name="Chen X."/>
        </authorList>
    </citation>
    <scope>NUCLEOTIDE SEQUENCE [LARGE SCALE GENOMIC DNA]</scope>
    <source>
        <strain evidence="6">MN2024</strain>
        <tissue evidence="6">Gills</tissue>
    </source>
</reference>
<keyword evidence="7" id="KW-1185">Reference proteome</keyword>
<comment type="caution">
    <text evidence="6">The sequence shown here is derived from an EMBL/GenBank/DDBJ whole genome shotgun (WGS) entry which is preliminary data.</text>
</comment>
<dbReference type="Proteomes" id="UP001634394">
    <property type="component" value="Unassembled WGS sequence"/>
</dbReference>
<dbReference type="GO" id="GO:0008233">
    <property type="term" value="F:peptidase activity"/>
    <property type="evidence" value="ECO:0007669"/>
    <property type="project" value="UniProtKB-KW"/>
</dbReference>
<sequence>MATTGHLQIGLLFILLSSWGTLGWIPIIFRGRPTGGMVGPPQPSGPGNASVPVELWFDLQIVDHFNAADQRIWSQRYFVNGDMYELGGPIFLMLSGEAEADPAWLQYGAWIEYAKTHNAFLILLEHRFYGKSRPLGDISLESLQFLNSRQALADVAEFIGGEFSIRDKFNLTDNKLIVFGGGYAGSLAAWFRSKYPQFVDGVVASSAPVFAEIDFKEYLAVVSDVMELSSPTCNQNVNEAIVTIWQWWGQPDKREKMFQMFQLCDHIDHDSTIETYAFFNAFAYNFEIIAQYNKVNRILQGVKEQDSKVTLEFLCDIMSDESRGPPIERYAFVNAVVLNLFSKKCLDFKFDKLITDLKRTEWTDPVAEGVRQWLYQSCTEFGWYPSTDWYDHQPFGDFFTMGFNYSCVQCAQVFGYNYFCAAETGAQETNLYYGGFYMQLTRAVFPSGSNDPWHALAFNNTKIPDTVPILIEGNSHCADMYSSTPDDSPQLKNARETINSLIGRWIS</sequence>
<dbReference type="Gene3D" id="3.40.50.1820">
    <property type="entry name" value="alpha/beta hydrolase"/>
    <property type="match status" value="1"/>
</dbReference>
<protein>
    <recommendedName>
        <fullName evidence="8">Serine protease K12H4.7</fullName>
    </recommendedName>
</protein>
<name>A0ABD3UF53_SINWO</name>
<gene>
    <name evidence="6" type="ORF">ACJMK2_018335</name>
</gene>
<evidence type="ECO:0000313" key="7">
    <source>
        <dbReference type="Proteomes" id="UP001634394"/>
    </source>
</evidence>
<evidence type="ECO:0000313" key="6">
    <source>
        <dbReference type="EMBL" id="KAL3847426.1"/>
    </source>
</evidence>
<dbReference type="GO" id="GO:0006508">
    <property type="term" value="P:proteolysis"/>
    <property type="evidence" value="ECO:0007669"/>
    <property type="project" value="UniProtKB-KW"/>
</dbReference>
<evidence type="ECO:0000256" key="3">
    <source>
        <dbReference type="ARBA" id="ARBA00022729"/>
    </source>
</evidence>
<dbReference type="PANTHER" id="PTHR11010:SF117">
    <property type="entry name" value="SERINE PROTEASE 16"/>
    <property type="match status" value="1"/>
</dbReference>
<evidence type="ECO:0000256" key="4">
    <source>
        <dbReference type="ARBA" id="ARBA00022801"/>
    </source>
</evidence>
<keyword evidence="3" id="KW-0732">Signal</keyword>
<keyword evidence="2" id="KW-0645">Protease</keyword>
<dbReference type="EMBL" id="JBJQND010000016">
    <property type="protein sequence ID" value="KAL3847426.1"/>
    <property type="molecule type" value="Genomic_DNA"/>
</dbReference>
<dbReference type="InterPro" id="IPR042269">
    <property type="entry name" value="Ser_carbopepase_S28_SKS"/>
</dbReference>
<accession>A0ABD3UF53</accession>
<dbReference type="Gene3D" id="1.20.120.980">
    <property type="entry name" value="Serine carboxypeptidase S28, SKS domain"/>
    <property type="match status" value="1"/>
</dbReference>
<proteinExistence type="inferred from homology"/>
<dbReference type="InterPro" id="IPR029058">
    <property type="entry name" value="AB_hydrolase_fold"/>
</dbReference>
<comment type="similarity">
    <text evidence="1">Belongs to the peptidase S28 family.</text>
</comment>
<keyword evidence="5" id="KW-0325">Glycoprotein</keyword>
<dbReference type="InterPro" id="IPR008758">
    <property type="entry name" value="Peptidase_S28"/>
</dbReference>
<dbReference type="Pfam" id="PF05577">
    <property type="entry name" value="Peptidase_S28"/>
    <property type="match status" value="1"/>
</dbReference>
<dbReference type="AlphaFoldDB" id="A0ABD3UF53"/>
<evidence type="ECO:0000256" key="5">
    <source>
        <dbReference type="ARBA" id="ARBA00023180"/>
    </source>
</evidence>